<dbReference type="EMBL" id="CP000031">
    <property type="protein sequence ID" value="AAV95272.1"/>
    <property type="molecule type" value="Genomic_DNA"/>
</dbReference>
<dbReference type="Proteomes" id="UP000001023">
    <property type="component" value="Chromosome"/>
</dbReference>
<dbReference type="AlphaFoldDB" id="Q5LRX4"/>
<evidence type="ECO:0000313" key="1">
    <source>
        <dbReference type="EMBL" id="AAV95272.1"/>
    </source>
</evidence>
<evidence type="ECO:0000313" key="2">
    <source>
        <dbReference type="Proteomes" id="UP000001023"/>
    </source>
</evidence>
<sequence>MLRGAAARSLVMPPRLRHPFCMTHPLRPAAPDHPARRRVHAALHNRFRNAAAALFCLCALPAVAQQRPPPFDNTAGTVFDIIRADDPTTFVCLDELGRAERQIWDKRVDGEPVVLAYLFQSQYADGTSIEIAINPEFGSDEMAREQAELYAPALGRLPTALRAGIKRFSVHEGRRGYHAGTGGIVVYAQTTENRLSYDHLEESLFHEAVHASWDRDHRLAPEWIAAQQSDGMFLTRYGQKSPEREDLAETALFAFAILHHPDRFPPVDTQVTRHAVPARIAYVAELLPVDRPLIWQIGPPQGCAAQK</sequence>
<name>Q5LRX4_RUEPO</name>
<protein>
    <submittedName>
        <fullName evidence="1">Uncharacterized protein</fullName>
    </submittedName>
</protein>
<dbReference type="STRING" id="246200.SPO1997"/>
<dbReference type="KEGG" id="sil:SPO1997"/>
<gene>
    <name evidence="1" type="ordered locus">SPO1997</name>
</gene>
<organism evidence="1 2">
    <name type="scientific">Ruegeria pomeroyi (strain ATCC 700808 / DSM 15171 / DSS-3)</name>
    <name type="common">Silicibacter pomeroyi</name>
    <dbReference type="NCBI Taxonomy" id="246200"/>
    <lineage>
        <taxon>Bacteria</taxon>
        <taxon>Pseudomonadati</taxon>
        <taxon>Pseudomonadota</taxon>
        <taxon>Alphaproteobacteria</taxon>
        <taxon>Rhodobacterales</taxon>
        <taxon>Roseobacteraceae</taxon>
        <taxon>Ruegeria</taxon>
    </lineage>
</organism>
<proteinExistence type="predicted"/>
<dbReference type="PaxDb" id="246200-SPO1997"/>
<reference evidence="1 2" key="1">
    <citation type="journal article" date="2004" name="Nature">
        <title>Genome sequence of Silicibacter pomeroyi reveals adaptations to the marine environment.</title>
        <authorList>
            <person name="Moran M.A."/>
            <person name="Buchan A."/>
            <person name="Gonzalez J.M."/>
            <person name="Heidelberg J.F."/>
            <person name="Whitman W.B."/>
            <person name="Kiene R.P."/>
            <person name="Henriksen J.R."/>
            <person name="King G.M."/>
            <person name="Belas R."/>
            <person name="Fuqua C."/>
            <person name="Brinkac L."/>
            <person name="Lewis M."/>
            <person name="Johri S."/>
            <person name="Weaver B."/>
            <person name="Pai G."/>
            <person name="Eisen J.A."/>
            <person name="Rahe E."/>
            <person name="Sheldon W.M."/>
            <person name="Ye W."/>
            <person name="Miller T.R."/>
            <person name="Carlton J."/>
            <person name="Rasko D.A."/>
            <person name="Paulsen I.T."/>
            <person name="Ren Q."/>
            <person name="Daugherty S.C."/>
            <person name="Deboy R.T."/>
            <person name="Dodson R.J."/>
            <person name="Durkin A.S."/>
            <person name="Madupu R."/>
            <person name="Nelson W.C."/>
            <person name="Sullivan S.A."/>
            <person name="Rosovitz M.J."/>
            <person name="Haft D.H."/>
            <person name="Selengut J."/>
            <person name="Ward N."/>
        </authorList>
    </citation>
    <scope>NUCLEOTIDE SEQUENCE [LARGE SCALE GENOMIC DNA]</scope>
    <source>
        <strain evidence="2">ATCC 700808 / DSM 15171 / DSS-3</strain>
    </source>
</reference>
<keyword evidence="2" id="KW-1185">Reference proteome</keyword>
<dbReference type="HOGENOM" id="CLU_905813_0_0_5"/>
<accession>Q5LRX4</accession>
<reference evidence="1 2" key="2">
    <citation type="journal article" date="2014" name="Stand. Genomic Sci.">
        <title>An updated genome annotation for the model marine bacterium Ruegeria pomeroyi DSS-3.</title>
        <authorList>
            <person name="Rivers A.R."/>
            <person name="Smith C.B."/>
            <person name="Moran M.A."/>
        </authorList>
    </citation>
    <scope>GENOME REANNOTATION</scope>
    <source>
        <strain evidence="2">ATCC 700808 / DSM 15171 / DSS-3</strain>
    </source>
</reference>